<accession>A0ABX1W142</accession>
<organism evidence="1 2">
    <name type="scientific">Mucilaginibacter humi</name>
    <dbReference type="NCBI Taxonomy" id="2732510"/>
    <lineage>
        <taxon>Bacteria</taxon>
        <taxon>Pseudomonadati</taxon>
        <taxon>Bacteroidota</taxon>
        <taxon>Sphingobacteriia</taxon>
        <taxon>Sphingobacteriales</taxon>
        <taxon>Sphingobacteriaceae</taxon>
        <taxon>Mucilaginibacter</taxon>
    </lineage>
</organism>
<sequence length="141" mass="16704">MKKQPYFRSKAILDSLIEEYFIKALTDDKSKSKHHQPPTITGLAFHLGFKSKEQFDDFEKRGRLSLIITQARFRIMAYYESRLHYPSPAGAIFALKSMGWTDKPKAVTKKPRRVKSIKVNWWKPGRNQPRQRKKYNYNNIK</sequence>
<evidence type="ECO:0000313" key="2">
    <source>
        <dbReference type="Proteomes" id="UP000566071"/>
    </source>
</evidence>
<keyword evidence="2" id="KW-1185">Reference proteome</keyword>
<comment type="caution">
    <text evidence="1">The sequence shown here is derived from an EMBL/GenBank/DDBJ whole genome shotgun (WGS) entry which is preliminary data.</text>
</comment>
<proteinExistence type="predicted"/>
<name>A0ABX1W142_9SPHI</name>
<dbReference type="Gene3D" id="1.10.132.80">
    <property type="match status" value="1"/>
</dbReference>
<protein>
    <submittedName>
        <fullName evidence="1">Uncharacterized protein</fullName>
    </submittedName>
</protein>
<reference evidence="1 2" key="1">
    <citation type="submission" date="2020-05" db="EMBL/GenBank/DDBJ databases">
        <authorList>
            <person name="Khan S.A."/>
            <person name="Jeon C.O."/>
            <person name="Chun B.H."/>
        </authorList>
    </citation>
    <scope>NUCLEOTIDE SEQUENCE [LARGE SCALE GENOMIC DNA]</scope>
    <source>
        <strain evidence="1 2">S1162</strain>
    </source>
</reference>
<dbReference type="InterPro" id="IPR032066">
    <property type="entry name" value="GP3_package"/>
</dbReference>
<dbReference type="Proteomes" id="UP000566071">
    <property type="component" value="Unassembled WGS sequence"/>
</dbReference>
<dbReference type="RefSeq" id="WP_175269276.1">
    <property type="nucleotide sequence ID" value="NZ_JABFCR010000014.1"/>
</dbReference>
<dbReference type="EMBL" id="JABFCR010000014">
    <property type="protein sequence ID" value="NNU33584.1"/>
    <property type="molecule type" value="Genomic_DNA"/>
</dbReference>
<evidence type="ECO:0000313" key="1">
    <source>
        <dbReference type="EMBL" id="NNU33584.1"/>
    </source>
</evidence>
<dbReference type="Pfam" id="PF16677">
    <property type="entry name" value="GP3_package"/>
    <property type="match status" value="1"/>
</dbReference>
<gene>
    <name evidence="1" type="ORF">HK413_04475</name>
</gene>